<feature type="compositionally biased region" description="Polar residues" evidence="7">
    <location>
        <begin position="377"/>
        <end position="386"/>
    </location>
</feature>
<dbReference type="HAMAP" id="MF_00155">
    <property type="entry name" value="CtaG"/>
    <property type="match status" value="1"/>
</dbReference>
<keyword evidence="6" id="KW-0175">Coiled coil</keyword>
<comment type="caution">
    <text evidence="10">The sequence shown here is derived from an EMBL/GenBank/DDBJ whole genome shotgun (WGS) entry which is preliminary data.</text>
</comment>
<evidence type="ECO:0000259" key="9">
    <source>
        <dbReference type="PROSITE" id="PS50076"/>
    </source>
</evidence>
<keyword evidence="5 8" id="KW-0472">Membrane</keyword>
<evidence type="ECO:0000256" key="5">
    <source>
        <dbReference type="ARBA" id="ARBA00023136"/>
    </source>
</evidence>
<evidence type="ECO:0000256" key="7">
    <source>
        <dbReference type="SAM" id="MobiDB-lite"/>
    </source>
</evidence>
<dbReference type="RefSeq" id="XP_038786369.1">
    <property type="nucleotide sequence ID" value="XM_038930680.1"/>
</dbReference>
<dbReference type="GO" id="GO:0005743">
    <property type="term" value="C:mitochondrial inner membrane"/>
    <property type="evidence" value="ECO:0007669"/>
    <property type="project" value="UniProtKB-SubCell"/>
</dbReference>
<feature type="domain" description="J" evidence="9">
    <location>
        <begin position="450"/>
        <end position="517"/>
    </location>
</feature>
<dbReference type="PROSITE" id="PS50076">
    <property type="entry name" value="DNAJ_2"/>
    <property type="match status" value="1"/>
</dbReference>
<feature type="coiled-coil region" evidence="6">
    <location>
        <begin position="480"/>
        <end position="507"/>
    </location>
</feature>
<keyword evidence="3 8" id="KW-0812">Transmembrane</keyword>
<dbReference type="InterPro" id="IPR023471">
    <property type="entry name" value="CtaG/Cox11_dom_sf"/>
</dbReference>
<accession>A0A8H7B2K1</accession>
<dbReference type="SMART" id="SM00271">
    <property type="entry name" value="DnaJ"/>
    <property type="match status" value="1"/>
</dbReference>
<evidence type="ECO:0000313" key="11">
    <source>
        <dbReference type="Proteomes" id="UP000596902"/>
    </source>
</evidence>
<evidence type="ECO:0000256" key="3">
    <source>
        <dbReference type="ARBA" id="ARBA00022692"/>
    </source>
</evidence>
<feature type="region of interest" description="Disordered" evidence="7">
    <location>
        <begin position="316"/>
        <end position="348"/>
    </location>
</feature>
<dbReference type="GO" id="GO:0005759">
    <property type="term" value="C:mitochondrial matrix"/>
    <property type="evidence" value="ECO:0007669"/>
    <property type="project" value="UniProtKB-ARBA"/>
</dbReference>
<feature type="transmembrane region" description="Helical" evidence="8">
    <location>
        <begin position="15"/>
        <end position="34"/>
    </location>
</feature>
<dbReference type="PRINTS" id="PR00625">
    <property type="entry name" value="JDOMAIN"/>
</dbReference>
<name>A0A8H7B2K1_9PLEO</name>
<gene>
    <name evidence="10" type="ORF">GT037_005633</name>
</gene>
<organism evidence="10 11">
    <name type="scientific">Alternaria burnsii</name>
    <dbReference type="NCBI Taxonomy" id="1187904"/>
    <lineage>
        <taxon>Eukaryota</taxon>
        <taxon>Fungi</taxon>
        <taxon>Dikarya</taxon>
        <taxon>Ascomycota</taxon>
        <taxon>Pezizomycotina</taxon>
        <taxon>Dothideomycetes</taxon>
        <taxon>Pleosporomycetidae</taxon>
        <taxon>Pleosporales</taxon>
        <taxon>Pleosporineae</taxon>
        <taxon>Pleosporaceae</taxon>
        <taxon>Alternaria</taxon>
        <taxon>Alternaria sect. Alternaria</taxon>
    </lineage>
</organism>
<dbReference type="EMBL" id="JAAABM010000007">
    <property type="protein sequence ID" value="KAF7676128.1"/>
    <property type="molecule type" value="Genomic_DNA"/>
</dbReference>
<dbReference type="PANTHER" id="PTHR21320:SF3">
    <property type="entry name" value="CYTOCHROME C OXIDASE ASSEMBLY PROTEIN COX11, MITOCHONDRIAL-RELATED"/>
    <property type="match status" value="1"/>
</dbReference>
<evidence type="ECO:0000256" key="8">
    <source>
        <dbReference type="SAM" id="Phobius"/>
    </source>
</evidence>
<dbReference type="Gene3D" id="2.60.370.10">
    <property type="entry name" value="Ctag/Cox11"/>
    <property type="match status" value="1"/>
</dbReference>
<dbReference type="GO" id="GO:0005507">
    <property type="term" value="F:copper ion binding"/>
    <property type="evidence" value="ECO:0007669"/>
    <property type="project" value="InterPro"/>
</dbReference>
<evidence type="ECO:0000256" key="4">
    <source>
        <dbReference type="ARBA" id="ARBA00022989"/>
    </source>
</evidence>
<dbReference type="GeneID" id="62203858"/>
<dbReference type="Pfam" id="PF00226">
    <property type="entry name" value="DnaJ"/>
    <property type="match status" value="1"/>
</dbReference>
<feature type="compositionally biased region" description="Pro residues" evidence="7">
    <location>
        <begin position="395"/>
        <end position="404"/>
    </location>
</feature>
<dbReference type="PANTHER" id="PTHR21320">
    <property type="entry name" value="CYTOCHROME C OXIDASE ASSEMBLY PROTEIN COX11-RELATED"/>
    <property type="match status" value="1"/>
</dbReference>
<dbReference type="SUPFAM" id="SSF110111">
    <property type="entry name" value="Ctag/Cox11"/>
    <property type="match status" value="1"/>
</dbReference>
<dbReference type="AlphaFoldDB" id="A0A8H7B2K1"/>
<comment type="subcellular location">
    <subcellularLocation>
        <location evidence="2">Mitochondrion inner membrane</location>
        <topology evidence="2">Single-pass membrane protein</topology>
        <orientation evidence="2">Intermembrane side</orientation>
    </subcellularLocation>
</comment>
<evidence type="ECO:0000313" key="10">
    <source>
        <dbReference type="EMBL" id="KAF7676128.1"/>
    </source>
</evidence>
<feature type="region of interest" description="Disordered" evidence="7">
    <location>
        <begin position="365"/>
        <end position="447"/>
    </location>
</feature>
<keyword evidence="4 8" id="KW-1133">Transmembrane helix</keyword>
<dbReference type="InterPro" id="IPR036869">
    <property type="entry name" value="J_dom_sf"/>
</dbReference>
<dbReference type="SUPFAM" id="SSF46565">
    <property type="entry name" value="Chaperone J-domain"/>
    <property type="match status" value="1"/>
</dbReference>
<evidence type="ECO:0000256" key="1">
    <source>
        <dbReference type="ARBA" id="ARBA00004007"/>
    </source>
</evidence>
<dbReference type="Proteomes" id="UP000596902">
    <property type="component" value="Unassembled WGS sequence"/>
</dbReference>
<protein>
    <recommendedName>
        <fullName evidence="9">J domain-containing protein</fullName>
    </recommendedName>
</protein>
<evidence type="ECO:0000256" key="2">
    <source>
        <dbReference type="ARBA" id="ARBA00004243"/>
    </source>
</evidence>
<dbReference type="FunFam" id="2.60.370.10:FF:000001">
    <property type="entry name" value="COX11 cytochrome c oxidase assembly homolog"/>
    <property type="match status" value="1"/>
</dbReference>
<evidence type="ECO:0000256" key="6">
    <source>
        <dbReference type="SAM" id="Coils"/>
    </source>
</evidence>
<dbReference type="Gene3D" id="1.10.287.110">
    <property type="entry name" value="DnaJ domain"/>
    <property type="match status" value="1"/>
</dbReference>
<reference evidence="10" key="2">
    <citation type="submission" date="2020-08" db="EMBL/GenBank/DDBJ databases">
        <title>Draft Genome Sequence of Cumin Blight Pathogen Alternaria burnsii.</title>
        <authorList>
            <person name="Feng Z."/>
        </authorList>
    </citation>
    <scope>NUCLEOTIDE SEQUENCE</scope>
    <source>
        <strain evidence="10">CBS107.38</strain>
    </source>
</reference>
<proteinExistence type="inferred from homology"/>
<dbReference type="Pfam" id="PF04442">
    <property type="entry name" value="CtaG_Cox11"/>
    <property type="match status" value="1"/>
</dbReference>
<dbReference type="NCBIfam" id="NF003465">
    <property type="entry name" value="PRK05089.1"/>
    <property type="match status" value="1"/>
</dbReference>
<reference evidence="10" key="1">
    <citation type="submission" date="2020-01" db="EMBL/GenBank/DDBJ databases">
        <authorList>
            <person name="Feng Z.H.Z."/>
        </authorList>
    </citation>
    <scope>NUCLEOTIDE SEQUENCE</scope>
    <source>
        <strain evidence="10">CBS107.38</strain>
    </source>
</reference>
<sequence>MDQMHAQYKIKNRTVMNYVFSVIIGFTALSYGSVPFYKMICQETGWGGQPIKSAAHGGDTSVDPSERLKPVESHPRIRITFNGSVSDVLPWKFVPQQREVRVLPGETALAFYTATNKSAEDIIGVATYSVTPGQVAPYFSKIQCFCFEEQRLNAGETVDMPVFFYIDPEFTKDINMKGIETVTLSYTFFKAKYDKDGHLTPRTFSFQGLISYSTAMVTPAEEEQLREFYYICCRNEGCTINEASERSLQYVIQIHNAKMSLTTTAYLEEVFQSSRSRPRYSSTPEYIPSPYDYRYNATGLQDRFCEYLQSHNRPAPPCQSSYHLRTHPPRESYYTTEGRQPPSAYDSYASDSTYFSYPPIPDHFEPYASPDSRTTDSRPSFCSGTRPSVFYTRRQPPPPSPPPRFTFYSAFESFNNSSRDRTPPSYPYTRPSSPCRPVPPRPEGVQPTTDLYTVLGVTRNATAAEIRKAHRALSLRWHPDRRTEQEQKEATEKMAEINQANDILSNEVKRRFYDRWGVLPSED</sequence>
<dbReference type="CDD" id="cd06257">
    <property type="entry name" value="DnaJ"/>
    <property type="match status" value="1"/>
</dbReference>
<comment type="function">
    <text evidence="1">Exerts its effect at some terminal stage of cytochrome c oxidase synthesis, probably by being involved in the insertion of the copper B into subunit I.</text>
</comment>
<keyword evidence="11" id="KW-1185">Reference proteome</keyword>
<dbReference type="InterPro" id="IPR007533">
    <property type="entry name" value="Cyt_c_oxidase_assmbl_CtaG"/>
</dbReference>
<dbReference type="InterPro" id="IPR001623">
    <property type="entry name" value="DnaJ_domain"/>
</dbReference>